<evidence type="ECO:0000313" key="2">
    <source>
        <dbReference type="Proteomes" id="UP000003676"/>
    </source>
</evidence>
<name>B6WRN4_9BACT</name>
<reference evidence="1 2" key="1">
    <citation type="submission" date="2008-10" db="EMBL/GenBank/DDBJ databases">
        <title>Draft genome sequence of Desulvovibrio piger (ATCC 29098).</title>
        <authorList>
            <person name="Sudarsanam P."/>
            <person name="Ley R."/>
            <person name="Guruge J."/>
            <person name="Turnbaugh P.J."/>
            <person name="Mahowald M."/>
            <person name="Liep D."/>
            <person name="Gordon J."/>
        </authorList>
    </citation>
    <scope>NUCLEOTIDE SEQUENCE [LARGE SCALE GENOMIC DNA]</scope>
    <source>
        <strain evidence="1 2">ATCC 29098</strain>
    </source>
</reference>
<dbReference type="HOGENOM" id="CLU_2045900_0_0_7"/>
<proteinExistence type="predicted"/>
<dbReference type="RefSeq" id="WP_006004846.1">
    <property type="nucleotide sequence ID" value="NZ_DS996354.1"/>
</dbReference>
<dbReference type="EMBL" id="ABXU01000024">
    <property type="protein sequence ID" value="EEB34340.1"/>
    <property type="molecule type" value="Genomic_DNA"/>
</dbReference>
<dbReference type="InterPro" id="IPR007438">
    <property type="entry name" value="DUF488"/>
</dbReference>
<sequence>MICTSYFSSKAPRERKVCIAKWPPRYWTGPRARLFAPEDPRAVNWRAAYRKNLESRFPTPESLERYLGSVLALTPEPILCCYEADASQCHRRILAGYLKEMLGLDVPEWKEASLEQGSLL</sequence>
<gene>
    <name evidence="1" type="ORF">DESPIG_00725</name>
</gene>
<accession>B6WRN4</accession>
<comment type="caution">
    <text evidence="1">The sequence shown here is derived from an EMBL/GenBank/DDBJ whole genome shotgun (WGS) entry which is preliminary data.</text>
</comment>
<dbReference type="Pfam" id="PF04343">
    <property type="entry name" value="DUF488"/>
    <property type="match status" value="1"/>
</dbReference>
<dbReference type="eggNOG" id="ENOG5031811">
    <property type="taxonomic scope" value="Bacteria"/>
</dbReference>
<dbReference type="Proteomes" id="UP000003676">
    <property type="component" value="Unassembled WGS sequence"/>
</dbReference>
<protein>
    <recommendedName>
        <fullName evidence="3">DUF488 domain-containing protein</fullName>
    </recommendedName>
</protein>
<organism evidence="1 2">
    <name type="scientific">Desulfovibrio piger ATCC 29098</name>
    <dbReference type="NCBI Taxonomy" id="411464"/>
    <lineage>
        <taxon>Bacteria</taxon>
        <taxon>Pseudomonadati</taxon>
        <taxon>Thermodesulfobacteriota</taxon>
        <taxon>Desulfovibrionia</taxon>
        <taxon>Desulfovibrionales</taxon>
        <taxon>Desulfovibrionaceae</taxon>
        <taxon>Desulfovibrio</taxon>
    </lineage>
</organism>
<dbReference type="AlphaFoldDB" id="B6WRN4"/>
<dbReference type="OrthoDB" id="9810084at2"/>
<evidence type="ECO:0008006" key="3">
    <source>
        <dbReference type="Google" id="ProtNLM"/>
    </source>
</evidence>
<reference evidence="1 2" key="2">
    <citation type="submission" date="2008-10" db="EMBL/GenBank/DDBJ databases">
        <authorList>
            <person name="Fulton L."/>
            <person name="Clifton S."/>
            <person name="Fulton B."/>
            <person name="Xu J."/>
            <person name="Minx P."/>
            <person name="Pepin K.H."/>
            <person name="Johnson M."/>
            <person name="Bhonagiri V."/>
            <person name="Nash W.E."/>
            <person name="Mardis E.R."/>
            <person name="Wilson R.K."/>
        </authorList>
    </citation>
    <scope>NUCLEOTIDE SEQUENCE [LARGE SCALE GENOMIC DNA]</scope>
    <source>
        <strain evidence="1 2">ATCC 29098</strain>
    </source>
</reference>
<evidence type="ECO:0000313" key="1">
    <source>
        <dbReference type="EMBL" id="EEB34340.1"/>
    </source>
</evidence>